<evidence type="ECO:0000259" key="6">
    <source>
        <dbReference type="PROSITE" id="PS51821"/>
    </source>
</evidence>
<keyword evidence="3" id="KW-0804">Transcription</keyword>
<keyword evidence="2" id="KW-0805">Transcription regulation</keyword>
<evidence type="ECO:0000256" key="4">
    <source>
        <dbReference type="ARBA" id="ARBA00023242"/>
    </source>
</evidence>
<gene>
    <name evidence="7" type="ORF">HDU87_001016</name>
</gene>
<comment type="subcellular location">
    <subcellularLocation>
        <location evidence="1">Nucleus</location>
    </subcellularLocation>
</comment>
<dbReference type="InterPro" id="IPR021740">
    <property type="entry name" value="Velvet"/>
</dbReference>
<dbReference type="Pfam" id="PF11754">
    <property type="entry name" value="Velvet"/>
    <property type="match status" value="1"/>
</dbReference>
<dbReference type="Proteomes" id="UP001212152">
    <property type="component" value="Unassembled WGS sequence"/>
</dbReference>
<dbReference type="InterPro" id="IPR037525">
    <property type="entry name" value="Velvet_dom"/>
</dbReference>
<accession>A0AAD5XP13</accession>
<evidence type="ECO:0000256" key="2">
    <source>
        <dbReference type="ARBA" id="ARBA00023015"/>
    </source>
</evidence>
<keyword evidence="4" id="KW-0539">Nucleus</keyword>
<dbReference type="Gene3D" id="2.60.40.3960">
    <property type="entry name" value="Velvet domain"/>
    <property type="match status" value="1"/>
</dbReference>
<evidence type="ECO:0000313" key="7">
    <source>
        <dbReference type="EMBL" id="KAJ3181410.1"/>
    </source>
</evidence>
<sequence length="252" mass="28020">MQAPFDALSPAYAPPPSLAPRRLFPYECNNELIIRQQPNRARMCGFGSKDYRPIDPAPILQLVRRDEHGRAVVDYQKATTLVCHASLWSADGSEERSVVINPAGLPKRLEARPLQEAQIFSTQPPVEGYVATLCGNLVSPCYVFTDLDGQKTLFFAFPALSVRTSGQYSLRFSLFDIGQDSSHAIAFVLSNLIEVYPPKTFPGMTESSALSKCLARQGVKLHIRTEIRRTSGQVAEEQDDEEEAEPEAYEEP</sequence>
<evidence type="ECO:0000313" key="8">
    <source>
        <dbReference type="Proteomes" id="UP001212152"/>
    </source>
</evidence>
<comment type="caution">
    <text evidence="7">The sequence shown here is derived from an EMBL/GenBank/DDBJ whole genome shotgun (WGS) entry which is preliminary data.</text>
</comment>
<feature type="compositionally biased region" description="Acidic residues" evidence="5">
    <location>
        <begin position="236"/>
        <end position="252"/>
    </location>
</feature>
<protein>
    <recommendedName>
        <fullName evidence="6">Velvet domain-containing protein</fullName>
    </recommendedName>
</protein>
<name>A0AAD5XP13_9FUNG</name>
<reference evidence="7" key="1">
    <citation type="submission" date="2020-05" db="EMBL/GenBank/DDBJ databases">
        <title>Phylogenomic resolution of chytrid fungi.</title>
        <authorList>
            <person name="Stajich J.E."/>
            <person name="Amses K."/>
            <person name="Simmons R."/>
            <person name="Seto K."/>
            <person name="Myers J."/>
            <person name="Bonds A."/>
            <person name="Quandt C.A."/>
            <person name="Barry K."/>
            <person name="Liu P."/>
            <person name="Grigoriev I."/>
            <person name="Longcore J.E."/>
            <person name="James T.Y."/>
        </authorList>
    </citation>
    <scope>NUCLEOTIDE SEQUENCE</scope>
    <source>
        <strain evidence="7">JEL0379</strain>
    </source>
</reference>
<dbReference type="EMBL" id="JADGJQ010000012">
    <property type="protein sequence ID" value="KAJ3181410.1"/>
    <property type="molecule type" value="Genomic_DNA"/>
</dbReference>
<evidence type="ECO:0000256" key="1">
    <source>
        <dbReference type="ARBA" id="ARBA00004123"/>
    </source>
</evidence>
<dbReference type="GO" id="GO:0005634">
    <property type="term" value="C:nucleus"/>
    <property type="evidence" value="ECO:0007669"/>
    <property type="project" value="UniProtKB-SubCell"/>
</dbReference>
<organism evidence="7 8">
    <name type="scientific">Geranomyces variabilis</name>
    <dbReference type="NCBI Taxonomy" id="109894"/>
    <lineage>
        <taxon>Eukaryota</taxon>
        <taxon>Fungi</taxon>
        <taxon>Fungi incertae sedis</taxon>
        <taxon>Chytridiomycota</taxon>
        <taxon>Chytridiomycota incertae sedis</taxon>
        <taxon>Chytridiomycetes</taxon>
        <taxon>Spizellomycetales</taxon>
        <taxon>Powellomycetaceae</taxon>
        <taxon>Geranomyces</taxon>
    </lineage>
</organism>
<dbReference type="PROSITE" id="PS51821">
    <property type="entry name" value="VELVET"/>
    <property type="match status" value="1"/>
</dbReference>
<feature type="domain" description="Velvet" evidence="6">
    <location>
        <begin position="25"/>
        <end position="224"/>
    </location>
</feature>
<dbReference type="PANTHER" id="PTHR33572:SF3">
    <property type="entry name" value="VELVET COMPLEX SUBUNIT B"/>
    <property type="match status" value="1"/>
</dbReference>
<proteinExistence type="predicted"/>
<dbReference type="AlphaFoldDB" id="A0AAD5XP13"/>
<evidence type="ECO:0000256" key="3">
    <source>
        <dbReference type="ARBA" id="ARBA00023163"/>
    </source>
</evidence>
<evidence type="ECO:0000256" key="5">
    <source>
        <dbReference type="SAM" id="MobiDB-lite"/>
    </source>
</evidence>
<dbReference type="InterPro" id="IPR038491">
    <property type="entry name" value="Velvet_dom_sf"/>
</dbReference>
<dbReference type="PANTHER" id="PTHR33572">
    <property type="entry name" value="SPORE DEVELOPMENT REGULATOR VOSA"/>
    <property type="match status" value="1"/>
</dbReference>
<keyword evidence="8" id="KW-1185">Reference proteome</keyword>
<feature type="region of interest" description="Disordered" evidence="5">
    <location>
        <begin position="229"/>
        <end position="252"/>
    </location>
</feature>